<evidence type="ECO:0000313" key="2">
    <source>
        <dbReference type="Proteomes" id="UP001203284"/>
    </source>
</evidence>
<evidence type="ECO:0000313" key="1">
    <source>
        <dbReference type="EMBL" id="MCK0196192.1"/>
    </source>
</evidence>
<dbReference type="PANTHER" id="PTHR35175">
    <property type="entry name" value="DUF1289 DOMAIN-CONTAINING PROTEIN"/>
    <property type="match status" value="1"/>
</dbReference>
<proteinExistence type="predicted"/>
<dbReference type="PANTHER" id="PTHR35175:SF2">
    <property type="entry name" value="DUF1289 DOMAIN-CONTAINING PROTEIN"/>
    <property type="match status" value="1"/>
</dbReference>
<dbReference type="Pfam" id="PF06945">
    <property type="entry name" value="DUF1289"/>
    <property type="match status" value="1"/>
</dbReference>
<dbReference type="InterPro" id="IPR010710">
    <property type="entry name" value="DUF1289"/>
</dbReference>
<organism evidence="1 2">
    <name type="scientific">Ancylobacter crimeensis</name>
    <dbReference type="NCBI Taxonomy" id="2579147"/>
    <lineage>
        <taxon>Bacteria</taxon>
        <taxon>Pseudomonadati</taxon>
        <taxon>Pseudomonadota</taxon>
        <taxon>Alphaproteobacteria</taxon>
        <taxon>Hyphomicrobiales</taxon>
        <taxon>Xanthobacteraceae</taxon>
        <taxon>Ancylobacter</taxon>
    </lineage>
</organism>
<name>A0ABT0D8C6_9HYPH</name>
<keyword evidence="2" id="KW-1185">Reference proteome</keyword>
<protein>
    <submittedName>
        <fullName evidence="1">DUF1289 domain-containing protein</fullName>
    </submittedName>
</protein>
<comment type="caution">
    <text evidence="1">The sequence shown here is derived from an EMBL/GenBank/DDBJ whole genome shotgun (WGS) entry which is preliminary data.</text>
</comment>
<reference evidence="1 2" key="1">
    <citation type="submission" date="2022-04" db="EMBL/GenBank/DDBJ databases">
        <authorList>
            <person name="Grouzdev D.S."/>
            <person name="Pantiukh K.S."/>
            <person name="Krutkina M.S."/>
        </authorList>
    </citation>
    <scope>NUCLEOTIDE SEQUENCE [LARGE SCALE GENOMIC DNA]</scope>
    <source>
        <strain evidence="1 2">6x-1</strain>
    </source>
</reference>
<sequence length="66" mass="7231">MSTPCIRICTLDPSGRLCLGCGRTIEEIGAWAGYEESMRLAIMRSLPARLALLARPRPACNRSAPR</sequence>
<dbReference type="EMBL" id="JALKCH010000003">
    <property type="protein sequence ID" value="MCK0196192.1"/>
    <property type="molecule type" value="Genomic_DNA"/>
</dbReference>
<accession>A0ABT0D8C6</accession>
<dbReference type="Proteomes" id="UP001203284">
    <property type="component" value="Unassembled WGS sequence"/>
</dbReference>
<gene>
    <name evidence="1" type="ORF">MWN34_04630</name>
</gene>